<dbReference type="EMBL" id="JARJLG010000006">
    <property type="protein sequence ID" value="KAJ7780278.1"/>
    <property type="molecule type" value="Genomic_DNA"/>
</dbReference>
<dbReference type="InterPro" id="IPR001810">
    <property type="entry name" value="F-box_dom"/>
</dbReference>
<dbReference type="Proteomes" id="UP001215280">
    <property type="component" value="Unassembled WGS sequence"/>
</dbReference>
<name>A0AAD7KAD3_9AGAR</name>
<dbReference type="Pfam" id="PF00646">
    <property type="entry name" value="F-box"/>
    <property type="match status" value="1"/>
</dbReference>
<dbReference type="AlphaFoldDB" id="A0AAD7KAD3"/>
<evidence type="ECO:0000313" key="4">
    <source>
        <dbReference type="Proteomes" id="UP001215280"/>
    </source>
</evidence>
<sequence length="267" mass="29742">MSESNMSEANDNETASLASMLSALSIESATVQCQGLLNDFPLKIISRILLCLLYPDLIRVPRISKQWKALVESDSALAVRTFRKASAVYVETATDGTQGEEEEKGEVAERSERRTERTWMHPVLKEVSFTLTDEVAGVENFKSDMTIPLTATSVANDLATIPAVRTLKIIIEEGWPWDEVFTFEIDVKTARAPLTWIYSPKWQKRKRTVETQEGPMSMAEALGDHVCDVYLDIARVLRLTDVFYEGLAGLKREGTALTAHLCLPVGS</sequence>
<comment type="caution">
    <text evidence="3">The sequence shown here is derived from an EMBL/GenBank/DDBJ whole genome shotgun (WGS) entry which is preliminary data.</text>
</comment>
<keyword evidence="4" id="KW-1185">Reference proteome</keyword>
<protein>
    <recommendedName>
        <fullName evidence="2">F-box domain-containing protein</fullName>
    </recommendedName>
</protein>
<reference evidence="3" key="1">
    <citation type="submission" date="2023-03" db="EMBL/GenBank/DDBJ databases">
        <title>Massive genome expansion in bonnet fungi (Mycena s.s.) driven by repeated elements and novel gene families across ecological guilds.</title>
        <authorList>
            <consortium name="Lawrence Berkeley National Laboratory"/>
            <person name="Harder C.B."/>
            <person name="Miyauchi S."/>
            <person name="Viragh M."/>
            <person name="Kuo A."/>
            <person name="Thoen E."/>
            <person name="Andreopoulos B."/>
            <person name="Lu D."/>
            <person name="Skrede I."/>
            <person name="Drula E."/>
            <person name="Henrissat B."/>
            <person name="Morin E."/>
            <person name="Kohler A."/>
            <person name="Barry K."/>
            <person name="LaButti K."/>
            <person name="Morin E."/>
            <person name="Salamov A."/>
            <person name="Lipzen A."/>
            <person name="Mereny Z."/>
            <person name="Hegedus B."/>
            <person name="Baldrian P."/>
            <person name="Stursova M."/>
            <person name="Weitz H."/>
            <person name="Taylor A."/>
            <person name="Grigoriev I.V."/>
            <person name="Nagy L.G."/>
            <person name="Martin F."/>
            <person name="Kauserud H."/>
        </authorList>
    </citation>
    <scope>NUCLEOTIDE SEQUENCE</scope>
    <source>
        <strain evidence="3">CBHHK188m</strain>
    </source>
</reference>
<gene>
    <name evidence="3" type="ORF">DFH07DRAFT_936175</name>
</gene>
<evidence type="ECO:0000259" key="2">
    <source>
        <dbReference type="PROSITE" id="PS50181"/>
    </source>
</evidence>
<dbReference type="SUPFAM" id="SSF81383">
    <property type="entry name" value="F-box domain"/>
    <property type="match status" value="1"/>
</dbReference>
<evidence type="ECO:0000313" key="3">
    <source>
        <dbReference type="EMBL" id="KAJ7780278.1"/>
    </source>
</evidence>
<proteinExistence type="predicted"/>
<organism evidence="3 4">
    <name type="scientific">Mycena maculata</name>
    <dbReference type="NCBI Taxonomy" id="230809"/>
    <lineage>
        <taxon>Eukaryota</taxon>
        <taxon>Fungi</taxon>
        <taxon>Dikarya</taxon>
        <taxon>Basidiomycota</taxon>
        <taxon>Agaricomycotina</taxon>
        <taxon>Agaricomycetes</taxon>
        <taxon>Agaricomycetidae</taxon>
        <taxon>Agaricales</taxon>
        <taxon>Marasmiineae</taxon>
        <taxon>Mycenaceae</taxon>
        <taxon>Mycena</taxon>
    </lineage>
</organism>
<dbReference type="InterPro" id="IPR036047">
    <property type="entry name" value="F-box-like_dom_sf"/>
</dbReference>
<evidence type="ECO:0000256" key="1">
    <source>
        <dbReference type="SAM" id="MobiDB-lite"/>
    </source>
</evidence>
<feature type="domain" description="F-box" evidence="2">
    <location>
        <begin position="34"/>
        <end position="85"/>
    </location>
</feature>
<accession>A0AAD7KAD3</accession>
<feature type="region of interest" description="Disordered" evidence="1">
    <location>
        <begin position="93"/>
        <end position="113"/>
    </location>
</feature>
<dbReference type="PROSITE" id="PS50181">
    <property type="entry name" value="FBOX"/>
    <property type="match status" value="1"/>
</dbReference>
<dbReference type="CDD" id="cd09917">
    <property type="entry name" value="F-box_SF"/>
    <property type="match status" value="1"/>
</dbReference>